<feature type="non-terminal residue" evidence="2">
    <location>
        <position position="88"/>
    </location>
</feature>
<name>A0A1V1P3U2_9BACT</name>
<dbReference type="Pfam" id="PF00176">
    <property type="entry name" value="SNF2-rel_dom"/>
    <property type="match status" value="1"/>
</dbReference>
<feature type="domain" description="SNF2 N-terminal" evidence="1">
    <location>
        <begin position="3"/>
        <end position="87"/>
    </location>
</feature>
<gene>
    <name evidence="2" type="ORF">OMM_09557</name>
</gene>
<reference evidence="3" key="1">
    <citation type="submission" date="2012-11" db="EMBL/GenBank/DDBJ databases">
        <authorList>
            <person name="Lucero-Rivera Y.E."/>
            <person name="Tovar-Ramirez D."/>
        </authorList>
    </citation>
    <scope>NUCLEOTIDE SEQUENCE [LARGE SCALE GENOMIC DNA]</scope>
    <source>
        <strain evidence="3">Araruama</strain>
    </source>
</reference>
<dbReference type="AlphaFoldDB" id="A0A1V1P3U2"/>
<dbReference type="EMBL" id="ATBP01000630">
    <property type="protein sequence ID" value="ETR69490.1"/>
    <property type="molecule type" value="Genomic_DNA"/>
</dbReference>
<evidence type="ECO:0000259" key="1">
    <source>
        <dbReference type="Pfam" id="PF00176"/>
    </source>
</evidence>
<dbReference type="InterPro" id="IPR000330">
    <property type="entry name" value="SNF2_N"/>
</dbReference>
<sequence length="88" mass="10072">MPPHQFVLNWIDEARRFAPTLKMVSLGQTQRQQTLDKAGKYHVVVCSYGLLQQKQVAAMLSEASWEMVILDEAQAIKNYFTKRSQAAM</sequence>
<protein>
    <recommendedName>
        <fullName evidence="1">SNF2 N-terminal domain-containing protein</fullName>
    </recommendedName>
</protein>
<comment type="caution">
    <text evidence="2">The sequence shown here is derived from an EMBL/GenBank/DDBJ whole genome shotgun (WGS) entry which is preliminary data.</text>
</comment>
<proteinExistence type="predicted"/>
<dbReference type="Gene3D" id="3.40.50.10810">
    <property type="entry name" value="Tandem AAA-ATPase domain"/>
    <property type="match status" value="1"/>
</dbReference>
<dbReference type="PANTHER" id="PTHR10799">
    <property type="entry name" value="SNF2/RAD54 HELICASE FAMILY"/>
    <property type="match status" value="1"/>
</dbReference>
<accession>A0A1V1P3U2</accession>
<dbReference type="InterPro" id="IPR038718">
    <property type="entry name" value="SNF2-like_sf"/>
</dbReference>
<dbReference type="Proteomes" id="UP000189670">
    <property type="component" value="Unassembled WGS sequence"/>
</dbReference>
<dbReference type="SUPFAM" id="SSF52540">
    <property type="entry name" value="P-loop containing nucleoside triphosphate hydrolases"/>
    <property type="match status" value="1"/>
</dbReference>
<evidence type="ECO:0000313" key="3">
    <source>
        <dbReference type="Proteomes" id="UP000189670"/>
    </source>
</evidence>
<organism evidence="2 3">
    <name type="scientific">Candidatus Magnetoglobus multicellularis str. Araruama</name>
    <dbReference type="NCBI Taxonomy" id="890399"/>
    <lineage>
        <taxon>Bacteria</taxon>
        <taxon>Pseudomonadati</taxon>
        <taxon>Thermodesulfobacteriota</taxon>
        <taxon>Desulfobacteria</taxon>
        <taxon>Desulfobacterales</taxon>
        <taxon>Desulfobacteraceae</taxon>
        <taxon>Candidatus Magnetoglobus</taxon>
    </lineage>
</organism>
<evidence type="ECO:0000313" key="2">
    <source>
        <dbReference type="EMBL" id="ETR69490.1"/>
    </source>
</evidence>
<dbReference type="InterPro" id="IPR027417">
    <property type="entry name" value="P-loop_NTPase"/>
</dbReference>
<dbReference type="GO" id="GO:0005524">
    <property type="term" value="F:ATP binding"/>
    <property type="evidence" value="ECO:0007669"/>
    <property type="project" value="InterPro"/>
</dbReference>